<dbReference type="InterPro" id="IPR036388">
    <property type="entry name" value="WH-like_DNA-bd_sf"/>
</dbReference>
<keyword evidence="6" id="KW-0238">DNA-binding</keyword>
<keyword evidence="4" id="KW-0560">Oxidoreductase</keyword>
<sequence>MQLNMLEAMNIYVNVVEQGSFIRAAEVLELHRPAVTRAVQNLEHDLGVKLLHRTTRQVSMTDEGEEFYQRCLSLLSELDDVRRLFSSTQPPKGRLRLDVPITLARAVIIPALGDFQNRYPDIEIVLGTSDRKIDLIAERVDCVIRLGELNDSSFVARRLGTAAMVTCAAPSYLAKHGTPHSIDELMKSHRAVNFFSNHSLQIMEWKFTVDGSIASIKIPSSILVDNSEAFLSCGLAGLGVLHGLRPSLAPFIASGELTEILTDFPPPPKPVSLLYPDRRYLARLVAAVSNAGGLGVLGPNAGLTAETAVSTPEETAEKMREEIRKTKKLTEKPFGVNLIPTPENDIWTPPILQVIKEEGVKAVVYTGYGDGAIITSLFNELKASGIAIIYRDINPTPENTRLAEKAGADIIVATGFDEGGTLPGTALGTFSIVPLIADSVKSVPVMAAGGITDSRTARAAHALGAEGVFAGSVFIGTEESRVPQSVKDKIINANGLDLLLFRTLPDYYRSLPGKLADKLVSMDKAGASNEELAQTMGGLRGLRIGMLEGNTDEGYIALGTGIGNIRSIKSVAEVVNELAIC</sequence>
<dbReference type="PROSITE" id="PS50931">
    <property type="entry name" value="HTH_LYSR"/>
    <property type="match status" value="1"/>
</dbReference>
<organism evidence="9">
    <name type="scientific">Salmonella enterica subsp. enterica serovar Kentucky</name>
    <dbReference type="NCBI Taxonomy" id="192955"/>
    <lineage>
        <taxon>Bacteria</taxon>
        <taxon>Pseudomonadati</taxon>
        <taxon>Pseudomonadota</taxon>
        <taxon>Gammaproteobacteria</taxon>
        <taxon>Enterobacterales</taxon>
        <taxon>Enterobacteriaceae</taxon>
        <taxon>Salmonella</taxon>
    </lineage>
</organism>
<dbReference type="PANTHER" id="PTHR30537">
    <property type="entry name" value="HTH-TYPE TRANSCRIPTIONAL REGULATOR"/>
    <property type="match status" value="1"/>
</dbReference>
<reference evidence="9" key="1">
    <citation type="submission" date="2019-06" db="EMBL/GenBank/DDBJ databases">
        <authorList>
            <consortium name="GenomeTrakr network: Whole genome sequencing for foodborne pathogen traceback"/>
        </authorList>
    </citation>
    <scope>NUCLEOTIDE SEQUENCE</scope>
    <source>
        <strain evidence="10">FSIS11811977</strain>
        <strain evidence="9">NY-N19883</strain>
    </source>
</reference>
<dbReference type="Gene3D" id="3.40.190.10">
    <property type="entry name" value="Periplasmic binding protein-like II"/>
    <property type="match status" value="1"/>
</dbReference>
<evidence type="ECO:0000256" key="4">
    <source>
        <dbReference type="ARBA" id="ARBA00023002"/>
    </source>
</evidence>
<protein>
    <submittedName>
        <fullName evidence="9">LysR family transcriptional regulator</fullName>
    </submittedName>
</protein>
<evidence type="ECO:0000256" key="1">
    <source>
        <dbReference type="ARBA" id="ARBA00009437"/>
    </source>
</evidence>
<dbReference type="FunFam" id="1.10.10.10:FF:000001">
    <property type="entry name" value="LysR family transcriptional regulator"/>
    <property type="match status" value="1"/>
</dbReference>
<keyword evidence="3" id="KW-0288">FMN</keyword>
<comment type="similarity">
    <text evidence="1">Belongs to the LysR transcriptional regulatory family.</text>
</comment>
<comment type="caution">
    <text evidence="9">The sequence shown here is derived from an EMBL/GenBank/DDBJ whole genome shotgun (WGS) entry which is preliminary data.</text>
</comment>
<dbReference type="GO" id="GO:0018580">
    <property type="term" value="F:nitronate monooxygenase activity"/>
    <property type="evidence" value="ECO:0007669"/>
    <property type="project" value="InterPro"/>
</dbReference>
<dbReference type="EMBL" id="AAKLXH010000008">
    <property type="protein sequence ID" value="ECT1653675.1"/>
    <property type="molecule type" value="Genomic_DNA"/>
</dbReference>
<feature type="domain" description="HTH lysR-type" evidence="8">
    <location>
        <begin position="1"/>
        <end position="61"/>
    </location>
</feature>
<proteinExistence type="inferred from homology"/>
<dbReference type="Pfam" id="PF03060">
    <property type="entry name" value="NMO"/>
    <property type="match status" value="1"/>
</dbReference>
<dbReference type="SUPFAM" id="SSF51412">
    <property type="entry name" value="Inosine monophosphate dehydrogenase (IMPDH)"/>
    <property type="match status" value="1"/>
</dbReference>
<evidence type="ECO:0000256" key="3">
    <source>
        <dbReference type="ARBA" id="ARBA00022643"/>
    </source>
</evidence>
<dbReference type="SUPFAM" id="SSF53850">
    <property type="entry name" value="Periplasmic binding protein-like II"/>
    <property type="match status" value="1"/>
</dbReference>
<keyword evidence="5" id="KW-0805">Transcription regulation</keyword>
<dbReference type="InterPro" id="IPR004136">
    <property type="entry name" value="NMO"/>
</dbReference>
<keyword evidence="7" id="KW-0804">Transcription</keyword>
<dbReference type="AlphaFoldDB" id="A0A5T8A7C6"/>
<evidence type="ECO:0000256" key="6">
    <source>
        <dbReference type="ARBA" id="ARBA00023125"/>
    </source>
</evidence>
<evidence type="ECO:0000313" key="10">
    <source>
        <dbReference type="EMBL" id="ECT1653675.1"/>
    </source>
</evidence>
<dbReference type="PANTHER" id="PTHR30537:SF72">
    <property type="entry name" value="LYSR FAMILY TRANSCRIPTIONAL REGULATOR"/>
    <property type="match status" value="1"/>
</dbReference>
<dbReference type="InterPro" id="IPR013785">
    <property type="entry name" value="Aldolase_TIM"/>
</dbReference>
<dbReference type="InterPro" id="IPR000847">
    <property type="entry name" value="LysR_HTH_N"/>
</dbReference>
<evidence type="ECO:0000256" key="2">
    <source>
        <dbReference type="ARBA" id="ARBA00022630"/>
    </source>
</evidence>
<dbReference type="InterPro" id="IPR036390">
    <property type="entry name" value="WH_DNA-bd_sf"/>
</dbReference>
<keyword evidence="2" id="KW-0285">Flavoprotein</keyword>
<dbReference type="EMBL" id="AAGFNW010000012">
    <property type="protein sequence ID" value="EBN3583950.1"/>
    <property type="molecule type" value="Genomic_DNA"/>
</dbReference>
<name>A0A5T8A7C6_SALET</name>
<evidence type="ECO:0000259" key="8">
    <source>
        <dbReference type="PROSITE" id="PS50931"/>
    </source>
</evidence>
<dbReference type="InterPro" id="IPR058163">
    <property type="entry name" value="LysR-type_TF_proteobact-type"/>
</dbReference>
<gene>
    <name evidence="9" type="ORF">ASH16_13320</name>
    <name evidence="10" type="ORF">DVE68_06740</name>
</gene>
<dbReference type="CDD" id="cd08472">
    <property type="entry name" value="PBP2_CrgA_like_3"/>
    <property type="match status" value="1"/>
</dbReference>
<accession>A0A5T8A7C6</accession>
<dbReference type="Gene3D" id="3.20.20.70">
    <property type="entry name" value="Aldolase class I"/>
    <property type="match status" value="1"/>
</dbReference>
<dbReference type="GO" id="GO:0003700">
    <property type="term" value="F:DNA-binding transcription factor activity"/>
    <property type="evidence" value="ECO:0007669"/>
    <property type="project" value="InterPro"/>
</dbReference>
<evidence type="ECO:0000313" key="9">
    <source>
        <dbReference type="EMBL" id="EBN3583950.1"/>
    </source>
</evidence>
<evidence type="ECO:0000256" key="5">
    <source>
        <dbReference type="ARBA" id="ARBA00023015"/>
    </source>
</evidence>
<dbReference type="Pfam" id="PF00126">
    <property type="entry name" value="HTH_1"/>
    <property type="match status" value="1"/>
</dbReference>
<evidence type="ECO:0000256" key="7">
    <source>
        <dbReference type="ARBA" id="ARBA00023163"/>
    </source>
</evidence>
<dbReference type="CDD" id="cd04730">
    <property type="entry name" value="NPD_like"/>
    <property type="match status" value="1"/>
</dbReference>
<dbReference type="GO" id="GO:0043565">
    <property type="term" value="F:sequence-specific DNA binding"/>
    <property type="evidence" value="ECO:0007669"/>
    <property type="project" value="TreeGrafter"/>
</dbReference>
<dbReference type="Gene3D" id="1.10.10.10">
    <property type="entry name" value="Winged helix-like DNA-binding domain superfamily/Winged helix DNA-binding domain"/>
    <property type="match status" value="1"/>
</dbReference>
<dbReference type="GO" id="GO:0006351">
    <property type="term" value="P:DNA-templated transcription"/>
    <property type="evidence" value="ECO:0007669"/>
    <property type="project" value="TreeGrafter"/>
</dbReference>
<dbReference type="SUPFAM" id="SSF46785">
    <property type="entry name" value="Winged helix' DNA-binding domain"/>
    <property type="match status" value="1"/>
</dbReference>